<evidence type="ECO:0008006" key="3">
    <source>
        <dbReference type="Google" id="ProtNLM"/>
    </source>
</evidence>
<feature type="compositionally biased region" description="Acidic residues" evidence="1">
    <location>
        <begin position="268"/>
        <end position="280"/>
    </location>
</feature>
<organism evidence="2">
    <name type="scientific">hydrothermal vent metagenome</name>
    <dbReference type="NCBI Taxonomy" id="652676"/>
    <lineage>
        <taxon>unclassified sequences</taxon>
        <taxon>metagenomes</taxon>
        <taxon>ecological metagenomes</taxon>
    </lineage>
</organism>
<dbReference type="AlphaFoldDB" id="A0A3B1CHR2"/>
<accession>A0A3B1CHR2</accession>
<gene>
    <name evidence="2" type="ORF">MNBD_NITROSPINAE01-1534</name>
</gene>
<reference evidence="2" key="1">
    <citation type="submission" date="2018-06" db="EMBL/GenBank/DDBJ databases">
        <authorList>
            <person name="Zhirakovskaya E."/>
        </authorList>
    </citation>
    <scope>NUCLEOTIDE SEQUENCE</scope>
</reference>
<dbReference type="EMBL" id="UOGC01000067">
    <property type="protein sequence ID" value="VAX18305.1"/>
    <property type="molecule type" value="Genomic_DNA"/>
</dbReference>
<proteinExistence type="predicted"/>
<feature type="compositionally biased region" description="Basic and acidic residues" evidence="1">
    <location>
        <begin position="239"/>
        <end position="254"/>
    </location>
</feature>
<protein>
    <recommendedName>
        <fullName evidence="3">DUF4412 domain-containing protein</fullName>
    </recommendedName>
</protein>
<name>A0A3B1CHR2_9ZZZZ</name>
<evidence type="ECO:0000313" key="2">
    <source>
        <dbReference type="EMBL" id="VAX18305.1"/>
    </source>
</evidence>
<feature type="compositionally biased region" description="Basic and acidic residues" evidence="1">
    <location>
        <begin position="281"/>
        <end position="292"/>
    </location>
</feature>
<sequence length="304" mass="34335">MKVRHFFTIITLFLVLTTCFSFAEDDLWKIKFPFKTAIIQYDVTGNEKGSEVLYVRKGGMEMSKRHESEGKVLFMSTSTNTLEITTPETVIAIDMDKKTGTRMTNPQKFMKEEYEKLTPEEKETVKKNAEKMGMSGAGMMQKMGGSFKPKAGEYLGYECDIVSFMGMTVYQMSGTPVVLKQEGSIMGMTANMVATEVKKDVVVPDEVFEVPDGVEVTFSQEQDDMNREMARKMMETLKDPETGEKVQEAGKEMEREIDEQEGERPADETDAATDEEEPAQEESKGDEMKKMMEQGLDALKGIFN</sequence>
<evidence type="ECO:0000256" key="1">
    <source>
        <dbReference type="SAM" id="MobiDB-lite"/>
    </source>
</evidence>
<feature type="region of interest" description="Disordered" evidence="1">
    <location>
        <begin position="239"/>
        <end position="304"/>
    </location>
</feature>